<protein>
    <submittedName>
        <fullName evidence="2">Membrane integrity-associated transporter subunit PqiC</fullName>
    </submittedName>
</protein>
<keyword evidence="1" id="KW-0732">Signal</keyword>
<dbReference type="Gene3D" id="3.40.50.10610">
    <property type="entry name" value="ABC-type transport auxiliary lipoprotein component"/>
    <property type="match status" value="1"/>
</dbReference>
<dbReference type="AlphaFoldDB" id="A0A9D7PP97"/>
<name>A0A9D7PP97_9PROT</name>
<dbReference type="PROSITE" id="PS51257">
    <property type="entry name" value="PROKAR_LIPOPROTEIN"/>
    <property type="match status" value="1"/>
</dbReference>
<comment type="caution">
    <text evidence="2">The sequence shown here is derived from an EMBL/GenBank/DDBJ whole genome shotgun (WGS) entry which is preliminary data.</text>
</comment>
<organism evidence="2 3">
    <name type="scientific">Candidatus Proximibacter danicus</name>
    <dbReference type="NCBI Taxonomy" id="2954365"/>
    <lineage>
        <taxon>Bacteria</taxon>
        <taxon>Pseudomonadati</taxon>
        <taxon>Pseudomonadota</taxon>
        <taxon>Betaproteobacteria</taxon>
        <taxon>Candidatus Proximibacter</taxon>
    </lineage>
</organism>
<evidence type="ECO:0000313" key="3">
    <source>
        <dbReference type="Proteomes" id="UP000886689"/>
    </source>
</evidence>
<dbReference type="EMBL" id="JADJUC010000001">
    <property type="protein sequence ID" value="MBK8522780.1"/>
    <property type="molecule type" value="Genomic_DNA"/>
</dbReference>
<reference evidence="2" key="1">
    <citation type="submission" date="2020-10" db="EMBL/GenBank/DDBJ databases">
        <title>Connecting structure to function with the recovery of over 1000 high-quality activated sludge metagenome-assembled genomes encoding full-length rRNA genes using long-read sequencing.</title>
        <authorList>
            <person name="Singleton C.M."/>
            <person name="Petriglieri F."/>
            <person name="Kristensen J.M."/>
            <person name="Kirkegaard R.H."/>
            <person name="Michaelsen T.Y."/>
            <person name="Andersen M.H."/>
            <person name="Karst S.M."/>
            <person name="Dueholm M.S."/>
            <person name="Nielsen P.H."/>
            <person name="Albertsen M."/>
        </authorList>
    </citation>
    <scope>NUCLEOTIDE SEQUENCE</scope>
    <source>
        <strain evidence="2">Hirt_18-Q3-R61-65_BATAC.395</strain>
    </source>
</reference>
<proteinExistence type="predicted"/>
<sequence length="197" mass="20644">MIRKSAALLCAFLLTACMGGLRSSSDVALYDLGPPASVLAGAATASTGVAIEIRLPGWFDATNMAYRLAYQDSQRLFSYTQARWAGAPATLLQQRLRQRLAVVSGGATCTLRLELDEFSQVFSAASQSTALIQGEALMLGKARSLLARQTVRIEVPAGRDAASGALALSAATDALAKQLLPLLEQNSTGCRPLAAAN</sequence>
<dbReference type="Proteomes" id="UP000886689">
    <property type="component" value="Unassembled WGS sequence"/>
</dbReference>
<feature type="signal peptide" evidence="1">
    <location>
        <begin position="1"/>
        <end position="19"/>
    </location>
</feature>
<dbReference type="SUPFAM" id="SSF159594">
    <property type="entry name" value="XCC0632-like"/>
    <property type="match status" value="1"/>
</dbReference>
<gene>
    <name evidence="2" type="ORF">IPL58_00790</name>
</gene>
<evidence type="ECO:0000256" key="1">
    <source>
        <dbReference type="SAM" id="SignalP"/>
    </source>
</evidence>
<feature type="chain" id="PRO_5038475891" evidence="1">
    <location>
        <begin position="20"/>
        <end position="197"/>
    </location>
</feature>
<evidence type="ECO:0000313" key="2">
    <source>
        <dbReference type="EMBL" id="MBK8522780.1"/>
    </source>
</evidence>
<accession>A0A9D7PP97</accession>